<gene>
    <name evidence="1" type="ORF">QAD02_010431</name>
</gene>
<dbReference type="EMBL" id="CM056742">
    <property type="protein sequence ID" value="KAJ8674645.1"/>
    <property type="molecule type" value="Genomic_DNA"/>
</dbReference>
<reference evidence="1" key="1">
    <citation type="submission" date="2023-04" db="EMBL/GenBank/DDBJ databases">
        <title>A chromosome-level genome assembly of the parasitoid wasp Eretmocerus hayati.</title>
        <authorList>
            <person name="Zhong Y."/>
            <person name="Liu S."/>
            <person name="Liu Y."/>
        </authorList>
    </citation>
    <scope>NUCLEOTIDE SEQUENCE</scope>
    <source>
        <strain evidence="1">ZJU_SS_LIU_2023</strain>
    </source>
</reference>
<accession>A0ACC2NTV2</accession>
<protein>
    <submittedName>
        <fullName evidence="1">Uncharacterized protein</fullName>
    </submittedName>
</protein>
<evidence type="ECO:0000313" key="2">
    <source>
        <dbReference type="Proteomes" id="UP001239111"/>
    </source>
</evidence>
<organism evidence="1 2">
    <name type="scientific">Eretmocerus hayati</name>
    <dbReference type="NCBI Taxonomy" id="131215"/>
    <lineage>
        <taxon>Eukaryota</taxon>
        <taxon>Metazoa</taxon>
        <taxon>Ecdysozoa</taxon>
        <taxon>Arthropoda</taxon>
        <taxon>Hexapoda</taxon>
        <taxon>Insecta</taxon>
        <taxon>Pterygota</taxon>
        <taxon>Neoptera</taxon>
        <taxon>Endopterygota</taxon>
        <taxon>Hymenoptera</taxon>
        <taxon>Apocrita</taxon>
        <taxon>Proctotrupomorpha</taxon>
        <taxon>Chalcidoidea</taxon>
        <taxon>Aphelinidae</taxon>
        <taxon>Aphelininae</taxon>
        <taxon>Eretmocerus</taxon>
    </lineage>
</organism>
<comment type="caution">
    <text evidence="1">The sequence shown here is derived from an EMBL/GenBank/DDBJ whole genome shotgun (WGS) entry which is preliminary data.</text>
</comment>
<sequence>MKPPKPEVSGQVRSFTSEMVFEWSPTIIPGINNYQSPPLYSTDYAGVKHEWRLDFDLSVKSKLDDSGEHPEEMDTENYDDDLVHKIFKVTLQYLGDGQVPVYSISFRVIDKDCSRDLYKDCNEAPKSCEEMPVLKTFHKQDQNYVIASATTGYRYSLHYLEIVCKVCTHTNTGCMKLSHAVNVHDITLKNELGKLFENAVLGDVKFVIGNRELHLHKSILSSRSIVFAAMFSHDLKEKNSNIVNIEDLSYEAMKELFRYIYTAEVTNIEKYAGEILIAADKYAVDGLKLLCERELIQSLTHKNVLPCLSLAHRFNVKELEAQCVNYLTLNARSIVAESFYTLEGLPINLATKLYKALALKEGRDGKLCPNILPPL</sequence>
<name>A0ACC2NTV2_9HYME</name>
<evidence type="ECO:0000313" key="1">
    <source>
        <dbReference type="EMBL" id="KAJ8674645.1"/>
    </source>
</evidence>
<proteinExistence type="predicted"/>
<dbReference type="Proteomes" id="UP001239111">
    <property type="component" value="Chromosome 2"/>
</dbReference>
<keyword evidence="2" id="KW-1185">Reference proteome</keyword>